<reference evidence="2" key="2">
    <citation type="submission" date="2020-05" db="EMBL/GenBank/DDBJ databases">
        <authorList>
            <person name="Kim H.-S."/>
            <person name="Proctor R.H."/>
            <person name="Brown D.W."/>
        </authorList>
    </citation>
    <scope>NUCLEOTIDE SEQUENCE</scope>
    <source>
        <strain evidence="2">NRRL 45417</strain>
    </source>
</reference>
<organism evidence="2 3">
    <name type="scientific">Fusarium gaditjirri</name>
    <dbReference type="NCBI Taxonomy" id="282569"/>
    <lineage>
        <taxon>Eukaryota</taxon>
        <taxon>Fungi</taxon>
        <taxon>Dikarya</taxon>
        <taxon>Ascomycota</taxon>
        <taxon>Pezizomycotina</taxon>
        <taxon>Sordariomycetes</taxon>
        <taxon>Hypocreomycetidae</taxon>
        <taxon>Hypocreales</taxon>
        <taxon>Nectriaceae</taxon>
        <taxon>Fusarium</taxon>
        <taxon>Fusarium nisikadoi species complex</taxon>
    </lineage>
</organism>
<comment type="caution">
    <text evidence="2">The sequence shown here is derived from an EMBL/GenBank/DDBJ whole genome shotgun (WGS) entry which is preliminary data.</text>
</comment>
<evidence type="ECO:0000256" key="1">
    <source>
        <dbReference type="SAM" id="SignalP"/>
    </source>
</evidence>
<dbReference type="AlphaFoldDB" id="A0A8H4WYD1"/>
<evidence type="ECO:0000313" key="2">
    <source>
        <dbReference type="EMBL" id="KAF4954409.1"/>
    </source>
</evidence>
<feature type="signal peptide" evidence="1">
    <location>
        <begin position="1"/>
        <end position="18"/>
    </location>
</feature>
<protein>
    <submittedName>
        <fullName evidence="2">Uncharacterized protein</fullName>
    </submittedName>
</protein>
<evidence type="ECO:0000313" key="3">
    <source>
        <dbReference type="Proteomes" id="UP000604273"/>
    </source>
</evidence>
<sequence length="201" mass="22605">MKLAHGLPILALAAPIACMNLPPLPPWEAKYNVPPWEAKIPTKKEIQAREAWLAPHQEITAACQDLILECTRPGAQLEEQFNQRVLSMQEVTEKASNSIVSLEGSTIVEKCKNALGGLDAPEIACSNTLSEPEQTRLSKKLRDLRFMFSVYDYNFTKRCVKDKEMGFSPLPRVEDLRWYLKKTADAYADIDEYCESKGSAT</sequence>
<feature type="chain" id="PRO_5034604039" evidence="1">
    <location>
        <begin position="19"/>
        <end position="201"/>
    </location>
</feature>
<dbReference type="OrthoDB" id="4979105at2759"/>
<dbReference type="EMBL" id="JABFAI010000118">
    <property type="protein sequence ID" value="KAF4954409.1"/>
    <property type="molecule type" value="Genomic_DNA"/>
</dbReference>
<reference evidence="2" key="1">
    <citation type="journal article" date="2020" name="BMC Genomics">
        <title>Correction to: Identification and distribution of gene clusters required for synthesis of sphingolipid metabolism inhibitors in diverse species of the filamentous fungus Fusarium.</title>
        <authorList>
            <person name="Kim H.S."/>
            <person name="Lohmar J.M."/>
            <person name="Busman M."/>
            <person name="Brown D.W."/>
            <person name="Naumann T.A."/>
            <person name="Divon H.H."/>
            <person name="Lysoe E."/>
            <person name="Uhlig S."/>
            <person name="Proctor R.H."/>
        </authorList>
    </citation>
    <scope>NUCLEOTIDE SEQUENCE</scope>
    <source>
        <strain evidence="2">NRRL 45417</strain>
    </source>
</reference>
<accession>A0A8H4WYD1</accession>
<name>A0A8H4WYD1_9HYPO</name>
<keyword evidence="1" id="KW-0732">Signal</keyword>
<keyword evidence="3" id="KW-1185">Reference proteome</keyword>
<proteinExistence type="predicted"/>
<gene>
    <name evidence="2" type="ORF">FGADI_5275</name>
</gene>
<dbReference type="Proteomes" id="UP000604273">
    <property type="component" value="Unassembled WGS sequence"/>
</dbReference>